<sequence length="91" mass="10403">MSSARGIQASEDQAPFITDVALTNSIAWFKKLPHILPLNSTLMSTKRKEYSRPIVCMELWLQRVRSSVGPSWVADYCLRPLDWSNKSHNLI</sequence>
<dbReference type="AlphaFoldDB" id="A0A0C9X768"/>
<evidence type="ECO:0000313" key="2">
    <source>
        <dbReference type="Proteomes" id="UP000054477"/>
    </source>
</evidence>
<evidence type="ECO:0000313" key="1">
    <source>
        <dbReference type="EMBL" id="KIK08010.1"/>
    </source>
</evidence>
<reference evidence="2" key="2">
    <citation type="submission" date="2015-01" db="EMBL/GenBank/DDBJ databases">
        <title>Evolutionary Origins and Diversification of the Mycorrhizal Mutualists.</title>
        <authorList>
            <consortium name="DOE Joint Genome Institute"/>
            <consortium name="Mycorrhizal Genomics Consortium"/>
            <person name="Kohler A."/>
            <person name="Kuo A."/>
            <person name="Nagy L.G."/>
            <person name="Floudas D."/>
            <person name="Copeland A."/>
            <person name="Barry K.W."/>
            <person name="Cichocki N."/>
            <person name="Veneault-Fourrey C."/>
            <person name="LaButti K."/>
            <person name="Lindquist E.A."/>
            <person name="Lipzen A."/>
            <person name="Lundell T."/>
            <person name="Morin E."/>
            <person name="Murat C."/>
            <person name="Riley R."/>
            <person name="Ohm R."/>
            <person name="Sun H."/>
            <person name="Tunlid A."/>
            <person name="Henrissat B."/>
            <person name="Grigoriev I.V."/>
            <person name="Hibbett D.S."/>
            <person name="Martin F."/>
        </authorList>
    </citation>
    <scope>NUCLEOTIDE SEQUENCE [LARGE SCALE GENOMIC DNA]</scope>
    <source>
        <strain evidence="2">LaAM-08-1</strain>
    </source>
</reference>
<dbReference type="HOGENOM" id="CLU_2427382_0_0_1"/>
<protein>
    <submittedName>
        <fullName evidence="1">Uncharacterized protein</fullName>
    </submittedName>
</protein>
<dbReference type="EMBL" id="KN838544">
    <property type="protein sequence ID" value="KIK08010.1"/>
    <property type="molecule type" value="Genomic_DNA"/>
</dbReference>
<keyword evidence="2" id="KW-1185">Reference proteome</keyword>
<name>A0A0C9X768_9AGAR</name>
<proteinExistence type="predicted"/>
<organism evidence="1 2">
    <name type="scientific">Laccaria amethystina LaAM-08-1</name>
    <dbReference type="NCBI Taxonomy" id="1095629"/>
    <lineage>
        <taxon>Eukaryota</taxon>
        <taxon>Fungi</taxon>
        <taxon>Dikarya</taxon>
        <taxon>Basidiomycota</taxon>
        <taxon>Agaricomycotina</taxon>
        <taxon>Agaricomycetes</taxon>
        <taxon>Agaricomycetidae</taxon>
        <taxon>Agaricales</taxon>
        <taxon>Agaricineae</taxon>
        <taxon>Hydnangiaceae</taxon>
        <taxon>Laccaria</taxon>
    </lineage>
</organism>
<dbReference type="Proteomes" id="UP000054477">
    <property type="component" value="Unassembled WGS sequence"/>
</dbReference>
<gene>
    <name evidence="1" type="ORF">K443DRAFT_672894</name>
</gene>
<reference evidence="1 2" key="1">
    <citation type="submission" date="2014-04" db="EMBL/GenBank/DDBJ databases">
        <authorList>
            <consortium name="DOE Joint Genome Institute"/>
            <person name="Kuo A."/>
            <person name="Kohler A."/>
            <person name="Nagy L.G."/>
            <person name="Floudas D."/>
            <person name="Copeland A."/>
            <person name="Barry K.W."/>
            <person name="Cichocki N."/>
            <person name="Veneault-Fourrey C."/>
            <person name="LaButti K."/>
            <person name="Lindquist E.A."/>
            <person name="Lipzen A."/>
            <person name="Lundell T."/>
            <person name="Morin E."/>
            <person name="Murat C."/>
            <person name="Sun H."/>
            <person name="Tunlid A."/>
            <person name="Henrissat B."/>
            <person name="Grigoriev I.V."/>
            <person name="Hibbett D.S."/>
            <person name="Martin F."/>
            <person name="Nordberg H.P."/>
            <person name="Cantor M.N."/>
            <person name="Hua S.X."/>
        </authorList>
    </citation>
    <scope>NUCLEOTIDE SEQUENCE [LARGE SCALE GENOMIC DNA]</scope>
    <source>
        <strain evidence="1 2">LaAM-08-1</strain>
    </source>
</reference>
<accession>A0A0C9X768</accession>